<evidence type="ECO:0000313" key="3">
    <source>
        <dbReference type="Proteomes" id="UP000250235"/>
    </source>
</evidence>
<name>A0A2Z7A5P5_9LAMI</name>
<feature type="compositionally biased region" description="Basic residues" evidence="1">
    <location>
        <begin position="1"/>
        <end position="10"/>
    </location>
</feature>
<dbReference type="Proteomes" id="UP000250235">
    <property type="component" value="Unassembled WGS sequence"/>
</dbReference>
<dbReference type="AlphaFoldDB" id="A0A2Z7A5P5"/>
<evidence type="ECO:0000313" key="2">
    <source>
        <dbReference type="EMBL" id="KZV16581.1"/>
    </source>
</evidence>
<gene>
    <name evidence="2" type="ORF">F511_30875</name>
</gene>
<feature type="region of interest" description="Disordered" evidence="1">
    <location>
        <begin position="1"/>
        <end position="21"/>
    </location>
</feature>
<sequence length="217" mass="24149">MRRRRSRNYKNRGDDLDRPSDLTSLNGSDYIGKLNGRVGCQATLLGRQATLISTICSDLINGQEKLSLGSWFSPKNTTRPQSHRTRVPLSTVVKQRREDRGFLQYCGFHLRSTKITEYLARPRFPPRCPPLHRLSPSINTTRFVSLYSFTHSCTLLHTVIFALALSRASSDLSIGGASSDTLPTPSDECFVVADIQTSSPVLDARRARVLDVVLALG</sequence>
<accession>A0A2Z7A5P5</accession>
<dbReference type="EMBL" id="KV019041">
    <property type="protein sequence ID" value="KZV16581.1"/>
    <property type="molecule type" value="Genomic_DNA"/>
</dbReference>
<protein>
    <submittedName>
        <fullName evidence="2">Putative alpha,alpha-trehalose-phosphate synthase</fullName>
    </submittedName>
</protein>
<evidence type="ECO:0000256" key="1">
    <source>
        <dbReference type="SAM" id="MobiDB-lite"/>
    </source>
</evidence>
<proteinExistence type="predicted"/>
<keyword evidence="3" id="KW-1185">Reference proteome</keyword>
<reference evidence="2 3" key="1">
    <citation type="journal article" date="2015" name="Proc. Natl. Acad. Sci. U.S.A.">
        <title>The resurrection genome of Boea hygrometrica: A blueprint for survival of dehydration.</title>
        <authorList>
            <person name="Xiao L."/>
            <person name="Yang G."/>
            <person name="Zhang L."/>
            <person name="Yang X."/>
            <person name="Zhao S."/>
            <person name="Ji Z."/>
            <person name="Zhou Q."/>
            <person name="Hu M."/>
            <person name="Wang Y."/>
            <person name="Chen M."/>
            <person name="Xu Y."/>
            <person name="Jin H."/>
            <person name="Xiao X."/>
            <person name="Hu G."/>
            <person name="Bao F."/>
            <person name="Hu Y."/>
            <person name="Wan P."/>
            <person name="Li L."/>
            <person name="Deng X."/>
            <person name="Kuang T."/>
            <person name="Xiang C."/>
            <person name="Zhu J.K."/>
            <person name="Oliver M.J."/>
            <person name="He Y."/>
        </authorList>
    </citation>
    <scope>NUCLEOTIDE SEQUENCE [LARGE SCALE GENOMIC DNA]</scope>
    <source>
        <strain evidence="3">cv. XS01</strain>
    </source>
</reference>
<organism evidence="2 3">
    <name type="scientific">Dorcoceras hygrometricum</name>
    <dbReference type="NCBI Taxonomy" id="472368"/>
    <lineage>
        <taxon>Eukaryota</taxon>
        <taxon>Viridiplantae</taxon>
        <taxon>Streptophyta</taxon>
        <taxon>Embryophyta</taxon>
        <taxon>Tracheophyta</taxon>
        <taxon>Spermatophyta</taxon>
        <taxon>Magnoliopsida</taxon>
        <taxon>eudicotyledons</taxon>
        <taxon>Gunneridae</taxon>
        <taxon>Pentapetalae</taxon>
        <taxon>asterids</taxon>
        <taxon>lamiids</taxon>
        <taxon>Lamiales</taxon>
        <taxon>Gesneriaceae</taxon>
        <taxon>Didymocarpoideae</taxon>
        <taxon>Trichosporeae</taxon>
        <taxon>Loxocarpinae</taxon>
        <taxon>Dorcoceras</taxon>
    </lineage>
</organism>
<feature type="compositionally biased region" description="Basic and acidic residues" evidence="1">
    <location>
        <begin position="11"/>
        <end position="20"/>
    </location>
</feature>